<dbReference type="Gene3D" id="3.40.50.150">
    <property type="entry name" value="Vaccinia Virus protein VP39"/>
    <property type="match status" value="1"/>
</dbReference>
<dbReference type="PATRIC" id="fig|1280948.3.peg.3427"/>
<dbReference type="InterPro" id="IPR020596">
    <property type="entry name" value="rRNA_Ade_Mease_Trfase_CS"/>
</dbReference>
<dbReference type="InterPro" id="IPR029063">
    <property type="entry name" value="SAM-dependent_MTases_sf"/>
</dbReference>
<reference evidence="3 4" key="1">
    <citation type="journal article" date="2014" name="Antonie Van Leeuwenhoek">
        <title>Hyphomonas beringensis sp. nov. and Hyphomonas chukchiensis sp. nov., isolated from surface seawater of the Bering Sea and Chukchi Sea.</title>
        <authorList>
            <person name="Li C."/>
            <person name="Lai Q."/>
            <person name="Li G."/>
            <person name="Dong C."/>
            <person name="Wang J."/>
            <person name="Liao Y."/>
            <person name="Shao Z."/>
        </authorList>
    </citation>
    <scope>NUCLEOTIDE SEQUENCE [LARGE SCALE GENOMIC DNA]</scope>
    <source>
        <strain evidence="3 4">22II1-22F38</strain>
    </source>
</reference>
<dbReference type="GO" id="GO:0003723">
    <property type="term" value="F:RNA binding"/>
    <property type="evidence" value="ECO:0007669"/>
    <property type="project" value="UniProtKB-KW"/>
</dbReference>
<dbReference type="RefSeq" id="WP_035555492.1">
    <property type="nucleotide sequence ID" value="NZ_AWFH01000063.1"/>
</dbReference>
<dbReference type="CDD" id="cd02440">
    <property type="entry name" value="AdoMet_MTases"/>
    <property type="match status" value="1"/>
</dbReference>
<dbReference type="InterPro" id="IPR006342">
    <property type="entry name" value="FkbM_mtfrase"/>
</dbReference>
<keyword evidence="1" id="KW-0949">S-adenosyl-L-methionine</keyword>
<proteinExistence type="predicted"/>
<dbReference type="OrthoDB" id="456767at2"/>
<evidence type="ECO:0000256" key="1">
    <source>
        <dbReference type="ARBA" id="ARBA00022691"/>
    </source>
</evidence>
<feature type="domain" description="Methyltransferase FkbM" evidence="2">
    <location>
        <begin position="120"/>
        <end position="212"/>
    </location>
</feature>
<name>A0A059DVM3_9PROT</name>
<protein>
    <recommendedName>
        <fullName evidence="2">Methyltransferase FkbM domain-containing protein</fullName>
    </recommendedName>
</protein>
<dbReference type="Proteomes" id="UP000024547">
    <property type="component" value="Unassembled WGS sequence"/>
</dbReference>
<dbReference type="EMBL" id="AWFH01000063">
    <property type="protein sequence ID" value="KCZ57802.1"/>
    <property type="molecule type" value="Genomic_DNA"/>
</dbReference>
<dbReference type="GO" id="GO:0000179">
    <property type="term" value="F:rRNA (adenine-N6,N6-)-dimethyltransferase activity"/>
    <property type="evidence" value="ECO:0007669"/>
    <property type="project" value="InterPro"/>
</dbReference>
<dbReference type="AlphaFoldDB" id="A0A059DVM3"/>
<dbReference type="STRING" id="1280948.HY36_11535"/>
<sequence>MMFVTHGKTQIDISVDKQVANERIIHRIKKGGYEQREAKFARQVIQPEDRILELGAGLGFISAAVCSQVQPQHYTAVEADERLIPHIHRTHERNKIKGVDVIQGAFVANPEILEKGFIEFGVAKAFWGSGIDRAGGDDVMTVRVPTRDVSKHIRDNRIDTLISDIEGGELDLFRHLDFSPLKRIIMEIHPKVFGLEGVREVFQILDRNNFVYDADYCEGSVVTFTRV</sequence>
<gene>
    <name evidence="3" type="ORF">HY36_11535</name>
</gene>
<evidence type="ECO:0000313" key="4">
    <source>
        <dbReference type="Proteomes" id="UP000024547"/>
    </source>
</evidence>
<comment type="caution">
    <text evidence="3">The sequence shown here is derived from an EMBL/GenBank/DDBJ whole genome shotgun (WGS) entry which is preliminary data.</text>
</comment>
<dbReference type="PROSITE" id="PS01131">
    <property type="entry name" value="RRNA_A_DIMETH"/>
    <property type="match status" value="1"/>
</dbReference>
<dbReference type="eggNOG" id="COG2518">
    <property type="taxonomic scope" value="Bacteria"/>
</dbReference>
<evidence type="ECO:0000259" key="2">
    <source>
        <dbReference type="Pfam" id="PF05050"/>
    </source>
</evidence>
<organism evidence="3 4">
    <name type="scientific">Hyphomonas atlantica</name>
    <dbReference type="NCBI Taxonomy" id="1280948"/>
    <lineage>
        <taxon>Bacteria</taxon>
        <taxon>Pseudomonadati</taxon>
        <taxon>Pseudomonadota</taxon>
        <taxon>Alphaproteobacteria</taxon>
        <taxon>Hyphomonadales</taxon>
        <taxon>Hyphomonadaceae</taxon>
        <taxon>Hyphomonas</taxon>
    </lineage>
</organism>
<dbReference type="SUPFAM" id="SSF53335">
    <property type="entry name" value="S-adenosyl-L-methionine-dependent methyltransferases"/>
    <property type="match status" value="1"/>
</dbReference>
<evidence type="ECO:0000313" key="3">
    <source>
        <dbReference type="EMBL" id="KCZ57802.1"/>
    </source>
</evidence>
<dbReference type="Pfam" id="PF05050">
    <property type="entry name" value="Methyltransf_21"/>
    <property type="match status" value="1"/>
</dbReference>
<keyword evidence="4" id="KW-1185">Reference proteome</keyword>
<accession>A0A059DVM3</accession>